<evidence type="ECO:0000256" key="8">
    <source>
        <dbReference type="ARBA" id="ARBA00023026"/>
    </source>
</evidence>
<evidence type="ECO:0000256" key="9">
    <source>
        <dbReference type="ARBA" id="ARBA00023277"/>
    </source>
</evidence>
<evidence type="ECO:0000256" key="5">
    <source>
        <dbReference type="ARBA" id="ARBA00022669"/>
    </source>
</evidence>
<evidence type="ECO:0000256" key="6">
    <source>
        <dbReference type="ARBA" id="ARBA00022801"/>
    </source>
</evidence>
<evidence type="ECO:0000256" key="13">
    <source>
        <dbReference type="RuleBase" id="RU004453"/>
    </source>
</evidence>
<evidence type="ECO:0000256" key="4">
    <source>
        <dbReference type="ARBA" id="ARBA00022525"/>
    </source>
</evidence>
<evidence type="ECO:0000313" key="18">
    <source>
        <dbReference type="Proteomes" id="UP001338125"/>
    </source>
</evidence>
<organism evidence="17 18">
    <name type="scientific">Cladobotryum mycophilum</name>
    <dbReference type="NCBI Taxonomy" id="491253"/>
    <lineage>
        <taxon>Eukaryota</taxon>
        <taxon>Fungi</taxon>
        <taxon>Dikarya</taxon>
        <taxon>Ascomycota</taxon>
        <taxon>Pezizomycotina</taxon>
        <taxon>Sordariomycetes</taxon>
        <taxon>Hypocreomycetidae</taxon>
        <taxon>Hypocreales</taxon>
        <taxon>Hypocreaceae</taxon>
        <taxon>Cladobotryum</taxon>
    </lineage>
</organism>
<dbReference type="Gene3D" id="3.20.20.80">
    <property type="entry name" value="Glycosidases"/>
    <property type="match status" value="1"/>
</dbReference>
<comment type="subcellular location">
    <subcellularLocation>
        <location evidence="2">Secreted</location>
    </subcellularLocation>
</comment>
<reference evidence="17 18" key="1">
    <citation type="submission" date="2024-01" db="EMBL/GenBank/DDBJ databases">
        <title>Complete genome of Cladobotryum mycophilum ATHUM6906.</title>
        <authorList>
            <person name="Christinaki A.C."/>
            <person name="Myridakis A.I."/>
            <person name="Kouvelis V.N."/>
        </authorList>
    </citation>
    <scope>NUCLEOTIDE SEQUENCE [LARGE SCALE GENOMIC DNA]</scope>
    <source>
        <strain evidence="17 18">ATHUM6906</strain>
    </source>
</reference>
<evidence type="ECO:0000256" key="11">
    <source>
        <dbReference type="ARBA" id="ARBA00023326"/>
    </source>
</evidence>
<dbReference type="InterPro" id="IPR001579">
    <property type="entry name" value="Glyco_hydro_18_chit_AS"/>
</dbReference>
<proteinExistence type="inferred from homology"/>
<dbReference type="PROSITE" id="PS01095">
    <property type="entry name" value="GH18_1"/>
    <property type="match status" value="1"/>
</dbReference>
<feature type="signal peptide" evidence="15">
    <location>
        <begin position="1"/>
        <end position="21"/>
    </location>
</feature>
<name>A0ABR0T522_9HYPO</name>
<dbReference type="InterPro" id="IPR001223">
    <property type="entry name" value="Glyco_hydro18_cat"/>
</dbReference>
<keyword evidence="4" id="KW-0964">Secreted</keyword>
<dbReference type="PROSITE" id="PS51910">
    <property type="entry name" value="GH18_2"/>
    <property type="match status" value="1"/>
</dbReference>
<dbReference type="Pfam" id="PF00704">
    <property type="entry name" value="Glyco_hydro_18"/>
    <property type="match status" value="1"/>
</dbReference>
<keyword evidence="9" id="KW-0119">Carbohydrate metabolism</keyword>
<evidence type="ECO:0000313" key="17">
    <source>
        <dbReference type="EMBL" id="KAK5999212.1"/>
    </source>
</evidence>
<evidence type="ECO:0000256" key="1">
    <source>
        <dbReference type="ARBA" id="ARBA00000822"/>
    </source>
</evidence>
<feature type="chain" id="PRO_5046891812" description="chitinase" evidence="15">
    <location>
        <begin position="22"/>
        <end position="429"/>
    </location>
</feature>
<evidence type="ECO:0000256" key="15">
    <source>
        <dbReference type="SAM" id="SignalP"/>
    </source>
</evidence>
<gene>
    <name evidence="17" type="ORF">PT974_01603</name>
</gene>
<comment type="caution">
    <text evidence="17">The sequence shown here is derived from an EMBL/GenBank/DDBJ whole genome shotgun (WGS) entry which is preliminary data.</text>
</comment>
<feature type="domain" description="GH18" evidence="16">
    <location>
        <begin position="29"/>
        <end position="321"/>
    </location>
</feature>
<keyword evidence="7" id="KW-0146">Chitin degradation</keyword>
<dbReference type="PANTHER" id="PTHR45708">
    <property type="entry name" value="ENDOCHITINASE"/>
    <property type="match status" value="1"/>
</dbReference>
<evidence type="ECO:0000256" key="7">
    <source>
        <dbReference type="ARBA" id="ARBA00023024"/>
    </source>
</evidence>
<evidence type="ECO:0000256" key="10">
    <source>
        <dbReference type="ARBA" id="ARBA00023295"/>
    </source>
</evidence>
<keyword evidence="11" id="KW-0624">Polysaccharide degradation</keyword>
<dbReference type="InterPro" id="IPR050542">
    <property type="entry name" value="Glycosyl_Hydrlase18_Chitinase"/>
</dbReference>
<comment type="catalytic activity">
    <reaction evidence="1">
        <text>Random endo-hydrolysis of N-acetyl-beta-D-glucosaminide (1-&gt;4)-beta-linkages in chitin and chitodextrins.</text>
        <dbReference type="EC" id="3.2.1.14"/>
    </reaction>
</comment>
<keyword evidence="10 12" id="KW-0326">Glycosidase</keyword>
<dbReference type="EMBL" id="JAVFKD010000001">
    <property type="protein sequence ID" value="KAK5999212.1"/>
    <property type="molecule type" value="Genomic_DNA"/>
</dbReference>
<evidence type="ECO:0000256" key="3">
    <source>
        <dbReference type="ARBA" id="ARBA00012729"/>
    </source>
</evidence>
<feature type="region of interest" description="Disordered" evidence="14">
    <location>
        <begin position="316"/>
        <end position="353"/>
    </location>
</feature>
<keyword evidence="6 12" id="KW-0378">Hydrolase</keyword>
<accession>A0ABR0T522</accession>
<sequence length="429" mass="45246">MFSTLLSVTGLALALIPAAQAGYNPSATNNIAVYWGQNSVGRVGSQNRLSYYCQNSPSINIIPLSFLTGISNPGMNLANAGDNCTAIAGSGLLSCPQIEADIKECQSTYGKTIMLSIGGATYSEGGFSSSSAAVAAANNVWAWFGPQQGGVRPFGSAVIDGFDFDFESSVQNMEPFAQQLRTLIDAATDKKYYLSAAPQCPYPDQADQSFINGQVAMDWVQVQFYNNYCSVGNYPNGWNYADWDNWAKNVSKNKNAKVLVGIPGAVTGANSGSYASGSQLAQAISASKGYSSFGGIMMWDMSQLYANPGFEAEVVNDLGGGAPSQPNPPPLSPPRPSPLSPRPPDPLPQLAVQEPFPSGANAVVRDTLVLPPASLPTSASSAASGGLRASKSNRHATTTTRQKKTLATISLIGQVFYIWKRYIGDSVPL</sequence>
<protein>
    <recommendedName>
        <fullName evidence="3">chitinase</fullName>
        <ecNumber evidence="3">3.2.1.14</ecNumber>
    </recommendedName>
</protein>
<dbReference type="SUPFAM" id="SSF51445">
    <property type="entry name" value="(Trans)glycosidases"/>
    <property type="match status" value="1"/>
</dbReference>
<comment type="similarity">
    <text evidence="13">Belongs to the glycosyl hydrolase 18 family.</text>
</comment>
<evidence type="ECO:0000256" key="12">
    <source>
        <dbReference type="RuleBase" id="RU000489"/>
    </source>
</evidence>
<keyword evidence="5" id="KW-0147">Chitin-binding</keyword>
<evidence type="ECO:0000256" key="14">
    <source>
        <dbReference type="SAM" id="MobiDB-lite"/>
    </source>
</evidence>
<keyword evidence="18" id="KW-1185">Reference proteome</keyword>
<feature type="region of interest" description="Disordered" evidence="14">
    <location>
        <begin position="375"/>
        <end position="400"/>
    </location>
</feature>
<dbReference type="EC" id="3.2.1.14" evidence="3"/>
<feature type="compositionally biased region" description="Pro residues" evidence="14">
    <location>
        <begin position="325"/>
        <end position="347"/>
    </location>
</feature>
<keyword evidence="15" id="KW-0732">Signal</keyword>
<dbReference type="PANTHER" id="PTHR45708:SF49">
    <property type="entry name" value="ENDOCHITINASE"/>
    <property type="match status" value="1"/>
</dbReference>
<evidence type="ECO:0000256" key="2">
    <source>
        <dbReference type="ARBA" id="ARBA00004613"/>
    </source>
</evidence>
<keyword evidence="8" id="KW-0843">Virulence</keyword>
<evidence type="ECO:0000259" key="16">
    <source>
        <dbReference type="PROSITE" id="PS51910"/>
    </source>
</evidence>
<dbReference type="InterPro" id="IPR017853">
    <property type="entry name" value="GH"/>
</dbReference>
<dbReference type="Proteomes" id="UP001338125">
    <property type="component" value="Unassembled WGS sequence"/>
</dbReference>